<evidence type="ECO:0000313" key="2">
    <source>
        <dbReference type="Proteomes" id="UP000824120"/>
    </source>
</evidence>
<comment type="caution">
    <text evidence="1">The sequence shown here is derived from an EMBL/GenBank/DDBJ whole genome shotgun (WGS) entry which is preliminary data.</text>
</comment>
<dbReference type="Proteomes" id="UP000824120">
    <property type="component" value="Chromosome 9"/>
</dbReference>
<dbReference type="EMBL" id="JACXVP010000009">
    <property type="protein sequence ID" value="KAG5586777.1"/>
    <property type="molecule type" value="Genomic_DNA"/>
</dbReference>
<organism evidence="1 2">
    <name type="scientific">Solanum commersonii</name>
    <name type="common">Commerson's wild potato</name>
    <name type="synonym">Commerson's nightshade</name>
    <dbReference type="NCBI Taxonomy" id="4109"/>
    <lineage>
        <taxon>Eukaryota</taxon>
        <taxon>Viridiplantae</taxon>
        <taxon>Streptophyta</taxon>
        <taxon>Embryophyta</taxon>
        <taxon>Tracheophyta</taxon>
        <taxon>Spermatophyta</taxon>
        <taxon>Magnoliopsida</taxon>
        <taxon>eudicotyledons</taxon>
        <taxon>Gunneridae</taxon>
        <taxon>Pentapetalae</taxon>
        <taxon>asterids</taxon>
        <taxon>lamiids</taxon>
        <taxon>Solanales</taxon>
        <taxon>Solanaceae</taxon>
        <taxon>Solanoideae</taxon>
        <taxon>Solaneae</taxon>
        <taxon>Solanum</taxon>
    </lineage>
</organism>
<protein>
    <submittedName>
        <fullName evidence="1">Uncharacterized protein</fullName>
    </submittedName>
</protein>
<gene>
    <name evidence="1" type="ORF">H5410_047211</name>
</gene>
<reference evidence="1 2" key="1">
    <citation type="submission" date="2020-09" db="EMBL/GenBank/DDBJ databases">
        <title>De no assembly of potato wild relative species, Solanum commersonii.</title>
        <authorList>
            <person name="Cho K."/>
        </authorList>
    </citation>
    <scope>NUCLEOTIDE SEQUENCE [LARGE SCALE GENOMIC DNA]</scope>
    <source>
        <strain evidence="1">LZ3.2</strain>
        <tissue evidence="1">Leaf</tissue>
    </source>
</reference>
<keyword evidence="2" id="KW-1185">Reference proteome</keyword>
<sequence>MEPDRLRWRHSSEGSFTVNKLYKRENSIMQEEELKIWRSVWKNIAPTKVSFFNSALIGQKSPELDEFFLLKPIGI</sequence>
<name>A0A9J5XEF5_SOLCO</name>
<evidence type="ECO:0000313" key="1">
    <source>
        <dbReference type="EMBL" id="KAG5586777.1"/>
    </source>
</evidence>
<proteinExistence type="predicted"/>
<accession>A0A9J5XEF5</accession>
<dbReference type="AlphaFoldDB" id="A0A9J5XEF5"/>